<dbReference type="STRING" id="331657.A0A4U0VML6"/>
<feature type="coiled-coil region" evidence="1">
    <location>
        <begin position="290"/>
        <end position="317"/>
    </location>
</feature>
<evidence type="ECO:0000313" key="3">
    <source>
        <dbReference type="EMBL" id="TKA50620.1"/>
    </source>
</evidence>
<organism evidence="3 4">
    <name type="scientific">Cryomyces minteri</name>
    <dbReference type="NCBI Taxonomy" id="331657"/>
    <lineage>
        <taxon>Eukaryota</taxon>
        <taxon>Fungi</taxon>
        <taxon>Dikarya</taxon>
        <taxon>Ascomycota</taxon>
        <taxon>Pezizomycotina</taxon>
        <taxon>Dothideomycetes</taxon>
        <taxon>Dothideomycetes incertae sedis</taxon>
        <taxon>Cryomyces</taxon>
    </lineage>
</organism>
<dbReference type="OrthoDB" id="5288318at2759"/>
<dbReference type="EMBL" id="NAJN01002605">
    <property type="protein sequence ID" value="TKA50620.1"/>
    <property type="molecule type" value="Genomic_DNA"/>
</dbReference>
<protein>
    <submittedName>
        <fullName evidence="3">Uncharacterized protein</fullName>
    </submittedName>
</protein>
<feature type="region of interest" description="Disordered" evidence="2">
    <location>
        <begin position="141"/>
        <end position="177"/>
    </location>
</feature>
<keyword evidence="4" id="KW-1185">Reference proteome</keyword>
<evidence type="ECO:0000313" key="4">
    <source>
        <dbReference type="Proteomes" id="UP000308768"/>
    </source>
</evidence>
<feature type="compositionally biased region" description="Polar residues" evidence="2">
    <location>
        <begin position="143"/>
        <end position="171"/>
    </location>
</feature>
<name>A0A4U0VML6_9PEZI</name>
<accession>A0A4U0VML6</accession>
<dbReference type="AlphaFoldDB" id="A0A4U0VML6"/>
<gene>
    <name evidence="3" type="ORF">B0A49_11718</name>
</gene>
<evidence type="ECO:0000256" key="2">
    <source>
        <dbReference type="SAM" id="MobiDB-lite"/>
    </source>
</evidence>
<comment type="caution">
    <text evidence="3">The sequence shown here is derived from an EMBL/GenBank/DDBJ whole genome shotgun (WGS) entry which is preliminary data.</text>
</comment>
<keyword evidence="1" id="KW-0175">Coiled coil</keyword>
<sequence>MVVLVDLDDEAFDPYNARQAHPHPLRKPATERVEVDEEDERPNPNINGFSAALSCYPIVSQLATLLDLNSLHDLSRTCRQFRANLLQFRKQLVTQTLRCSNEDKLPGPRLGDLLRMSHQAWNVSTYGTSGGRVTSGKVGAGVSSMTATSTSQEAHQSPNEPSLTSMQNCTTKPPPPSTLLGRHRRLCRTCIKAPLSAHTSTPPDTPAADLPAGDPTAFTYPAFAHGTCTCADSVWICQPCGLCLRSADTTYMRGWTWRTRYSTYLGGLGTGIGEGNEGVECGRHAACLAARNVEKEIDCDADELAQLKRELARVEAGRWQGTSYLAQEMEGIGGVVKKKVRKRVRVGATVKEWEDERERGGYLGREQKGLVRSWCSWCERVVLGKKDVERGSGTDELSR</sequence>
<feature type="non-terminal residue" evidence="3">
    <location>
        <position position="399"/>
    </location>
</feature>
<proteinExistence type="predicted"/>
<reference evidence="3 4" key="1">
    <citation type="submission" date="2017-03" db="EMBL/GenBank/DDBJ databases">
        <title>Genomes of endolithic fungi from Antarctica.</title>
        <authorList>
            <person name="Coleine C."/>
            <person name="Masonjones S."/>
            <person name="Stajich J.E."/>
        </authorList>
    </citation>
    <scope>NUCLEOTIDE SEQUENCE [LARGE SCALE GENOMIC DNA]</scope>
    <source>
        <strain evidence="3 4">CCFEE 5187</strain>
    </source>
</reference>
<feature type="region of interest" description="Disordered" evidence="2">
    <location>
        <begin position="15"/>
        <end position="43"/>
    </location>
</feature>
<dbReference type="Proteomes" id="UP000308768">
    <property type="component" value="Unassembled WGS sequence"/>
</dbReference>
<evidence type="ECO:0000256" key="1">
    <source>
        <dbReference type="SAM" id="Coils"/>
    </source>
</evidence>